<keyword evidence="1" id="KW-0732">Signal</keyword>
<name>A0ABX7MTR3_9GAMM</name>
<evidence type="ECO:0008006" key="4">
    <source>
        <dbReference type="Google" id="ProtNLM"/>
    </source>
</evidence>
<organism evidence="2 3">
    <name type="scientific">Marinobacter salinisoli</name>
    <dbReference type="NCBI Taxonomy" id="2769486"/>
    <lineage>
        <taxon>Bacteria</taxon>
        <taxon>Pseudomonadati</taxon>
        <taxon>Pseudomonadota</taxon>
        <taxon>Gammaproteobacteria</taxon>
        <taxon>Pseudomonadales</taxon>
        <taxon>Marinobacteraceae</taxon>
        <taxon>Marinobacter</taxon>
    </lineage>
</organism>
<accession>A0ABX7MTR3</accession>
<protein>
    <recommendedName>
        <fullName evidence="4">Transglycosylase SLT domain-containing protein</fullName>
    </recommendedName>
</protein>
<proteinExistence type="predicted"/>
<sequence>MNLNRSSLRQQGLIFILITALALCVRAEPAAPGDEGQDWTRVVRNSPYWVSQGVYTNVLTIRDWVLRETSYCSASDRHILFDMRGQFLAWISDGTTRDETQTKLNETRRSLHQNKRVDTWVPGDSGQTGYPFALACDQPHVNLDEALNRYLGRAPDNRLWGAWDDLTFASSTEPGSLHEALIYVHQTRVQQGRIDLSPQLLPHLAGQILIESGGRQRAHSTANARGILQLSPSALSDCQIRPKNYWHRLAQIDCALRLTNQNARNLRPVFEQRFGHLPEQKQDRLFHLLLIQAYHGGAGRVTALLTDDTLAKPAGYFAEHHERFSAGDIAFGMVFHNLGRDRLGLASLYYVADVELAMETLCRTPEITKTDFCAWK</sequence>
<dbReference type="Gene3D" id="1.10.530.10">
    <property type="match status" value="1"/>
</dbReference>
<keyword evidence="3" id="KW-1185">Reference proteome</keyword>
<evidence type="ECO:0000313" key="2">
    <source>
        <dbReference type="EMBL" id="QSP95721.1"/>
    </source>
</evidence>
<dbReference type="RefSeq" id="WP_206644958.1">
    <property type="nucleotide sequence ID" value="NZ_CP071247.1"/>
</dbReference>
<feature type="chain" id="PRO_5047545823" description="Transglycosylase SLT domain-containing protein" evidence="1">
    <location>
        <begin position="28"/>
        <end position="376"/>
    </location>
</feature>
<feature type="signal peptide" evidence="1">
    <location>
        <begin position="1"/>
        <end position="27"/>
    </location>
</feature>
<gene>
    <name evidence="2" type="ORF">LPB19_04725</name>
</gene>
<reference evidence="2 3" key="1">
    <citation type="submission" date="2021-03" db="EMBL/GenBank/DDBJ databases">
        <title>Genome sequencing of Marinobacter sp. LPB0319.</title>
        <authorList>
            <person name="Kim J."/>
        </authorList>
    </citation>
    <scope>NUCLEOTIDE SEQUENCE [LARGE SCALE GENOMIC DNA]</scope>
    <source>
        <strain evidence="2 3">LPB0319</strain>
    </source>
</reference>
<dbReference type="SUPFAM" id="SSF53955">
    <property type="entry name" value="Lysozyme-like"/>
    <property type="match status" value="1"/>
</dbReference>
<dbReference type="EMBL" id="CP071247">
    <property type="protein sequence ID" value="QSP95721.1"/>
    <property type="molecule type" value="Genomic_DNA"/>
</dbReference>
<evidence type="ECO:0000256" key="1">
    <source>
        <dbReference type="SAM" id="SignalP"/>
    </source>
</evidence>
<dbReference type="InterPro" id="IPR023346">
    <property type="entry name" value="Lysozyme-like_dom_sf"/>
</dbReference>
<dbReference type="Proteomes" id="UP000663555">
    <property type="component" value="Chromosome"/>
</dbReference>
<evidence type="ECO:0000313" key="3">
    <source>
        <dbReference type="Proteomes" id="UP000663555"/>
    </source>
</evidence>